<dbReference type="Proteomes" id="UP001597419">
    <property type="component" value="Unassembled WGS sequence"/>
</dbReference>
<dbReference type="InterPro" id="IPR021607">
    <property type="entry name" value="DUF3224"/>
</dbReference>
<dbReference type="Pfam" id="PF11528">
    <property type="entry name" value="DUF3224"/>
    <property type="match status" value="1"/>
</dbReference>
<dbReference type="SUPFAM" id="SSF159238">
    <property type="entry name" value="SO1590-like"/>
    <property type="match status" value="1"/>
</dbReference>
<accession>A0ABW5GKS6</accession>
<name>A0ABW5GKS6_9PSEU</name>
<sequence>MAENSFTMNNWDERIVSGGEGEPRVAHAHATLTYSGVIEGEATCDYLLFYPGEGYDGGGTTSPGYDRIEGSVDGRKGTFVLRHEFTFDLEGLSSTFTVVPGSGTGELAGLTGSGTIKGTPGVLTVAYTFEYTVD</sequence>
<evidence type="ECO:0000313" key="1">
    <source>
        <dbReference type="EMBL" id="MFD2461461.1"/>
    </source>
</evidence>
<dbReference type="EMBL" id="JBHUKU010000013">
    <property type="protein sequence ID" value="MFD2461461.1"/>
    <property type="molecule type" value="Genomic_DNA"/>
</dbReference>
<dbReference type="Gene3D" id="2.40.350.10">
    <property type="entry name" value="SO1590-like"/>
    <property type="match status" value="1"/>
</dbReference>
<protein>
    <submittedName>
        <fullName evidence="1">DUF3224 domain-containing protein</fullName>
    </submittedName>
</protein>
<keyword evidence="2" id="KW-1185">Reference proteome</keyword>
<comment type="caution">
    <text evidence="1">The sequence shown here is derived from an EMBL/GenBank/DDBJ whole genome shotgun (WGS) entry which is preliminary data.</text>
</comment>
<reference evidence="2" key="1">
    <citation type="journal article" date="2019" name="Int. J. Syst. Evol. Microbiol.">
        <title>The Global Catalogue of Microorganisms (GCM) 10K type strain sequencing project: providing services to taxonomists for standard genome sequencing and annotation.</title>
        <authorList>
            <consortium name="The Broad Institute Genomics Platform"/>
            <consortium name="The Broad Institute Genome Sequencing Center for Infectious Disease"/>
            <person name="Wu L."/>
            <person name="Ma J."/>
        </authorList>
    </citation>
    <scope>NUCLEOTIDE SEQUENCE [LARGE SCALE GENOMIC DNA]</scope>
    <source>
        <strain evidence="2">CGMCC 4.7643</strain>
    </source>
</reference>
<evidence type="ECO:0000313" key="2">
    <source>
        <dbReference type="Proteomes" id="UP001597419"/>
    </source>
</evidence>
<organism evidence="1 2">
    <name type="scientific">Amycolatopsis samaneae</name>
    <dbReference type="NCBI Taxonomy" id="664691"/>
    <lineage>
        <taxon>Bacteria</taxon>
        <taxon>Bacillati</taxon>
        <taxon>Actinomycetota</taxon>
        <taxon>Actinomycetes</taxon>
        <taxon>Pseudonocardiales</taxon>
        <taxon>Pseudonocardiaceae</taxon>
        <taxon>Amycolatopsis</taxon>
    </lineage>
</organism>
<dbReference type="InterPro" id="IPR023159">
    <property type="entry name" value="SO1590-like_sf"/>
</dbReference>
<dbReference type="RefSeq" id="WP_345404380.1">
    <property type="nucleotide sequence ID" value="NZ_BAABHG010000016.1"/>
</dbReference>
<gene>
    <name evidence="1" type="ORF">ACFSYJ_22845</name>
</gene>
<proteinExistence type="predicted"/>